<evidence type="ECO:0000313" key="7">
    <source>
        <dbReference type="EMBL" id="MPM38462.1"/>
    </source>
</evidence>
<dbReference type="GO" id="GO:0004314">
    <property type="term" value="F:[acyl-carrier-protein] S-malonyltransferase activity"/>
    <property type="evidence" value="ECO:0007669"/>
    <property type="project" value="UniProtKB-EC"/>
</dbReference>
<dbReference type="InterPro" id="IPR016035">
    <property type="entry name" value="Acyl_Trfase/lysoPLipase"/>
</dbReference>
<dbReference type="Gene3D" id="3.30.70.250">
    <property type="entry name" value="Malonyl-CoA ACP transacylase, ACP-binding"/>
    <property type="match status" value="1"/>
</dbReference>
<evidence type="ECO:0000256" key="1">
    <source>
        <dbReference type="ARBA" id="ARBA00008217"/>
    </source>
</evidence>
<organism evidence="7">
    <name type="scientific">bioreactor metagenome</name>
    <dbReference type="NCBI Taxonomy" id="1076179"/>
    <lineage>
        <taxon>unclassified sequences</taxon>
        <taxon>metagenomes</taxon>
        <taxon>ecological metagenomes</taxon>
    </lineage>
</organism>
<dbReference type="InterPro" id="IPR016036">
    <property type="entry name" value="Malonyl_transacylase_ACP-bd"/>
</dbReference>
<protein>
    <recommendedName>
        <fullName evidence="2">[acyl-carrier-protein] S-malonyltransferase</fullName>
        <ecNumber evidence="2">2.3.1.39</ecNumber>
    </recommendedName>
</protein>
<feature type="domain" description="Malonyl-CoA:ACP transacylase (MAT)" evidence="6">
    <location>
        <begin position="7"/>
        <end position="293"/>
    </location>
</feature>
<gene>
    <name evidence="7" type="primary">fabD_25</name>
    <name evidence="7" type="ORF">SDC9_85091</name>
</gene>
<dbReference type="PIRSF" id="PIRSF000446">
    <property type="entry name" value="Mct"/>
    <property type="match status" value="1"/>
</dbReference>
<keyword evidence="3 7" id="KW-0808">Transferase</keyword>
<comment type="similarity">
    <text evidence="1">Belongs to the FabD family.</text>
</comment>
<proteinExistence type="inferred from homology"/>
<dbReference type="InterPro" id="IPR014043">
    <property type="entry name" value="Acyl_transferase_dom"/>
</dbReference>
<dbReference type="InterPro" id="IPR024925">
    <property type="entry name" value="Malonyl_CoA-ACP_transAc"/>
</dbReference>
<comment type="caution">
    <text evidence="7">The sequence shown here is derived from an EMBL/GenBank/DDBJ whole genome shotgun (WGS) entry which is preliminary data.</text>
</comment>
<evidence type="ECO:0000256" key="5">
    <source>
        <dbReference type="ARBA" id="ARBA00048462"/>
    </source>
</evidence>
<dbReference type="EMBL" id="VSSQ01008294">
    <property type="protein sequence ID" value="MPM38462.1"/>
    <property type="molecule type" value="Genomic_DNA"/>
</dbReference>
<dbReference type="PANTHER" id="PTHR42681:SF1">
    <property type="entry name" value="MALONYL-COA-ACYL CARRIER PROTEIN TRANSACYLASE, MITOCHONDRIAL"/>
    <property type="match status" value="1"/>
</dbReference>
<dbReference type="SMART" id="SM00827">
    <property type="entry name" value="PKS_AT"/>
    <property type="match status" value="1"/>
</dbReference>
<dbReference type="GO" id="GO:0006633">
    <property type="term" value="P:fatty acid biosynthetic process"/>
    <property type="evidence" value="ECO:0007669"/>
    <property type="project" value="TreeGrafter"/>
</dbReference>
<evidence type="ECO:0000256" key="2">
    <source>
        <dbReference type="ARBA" id="ARBA00013258"/>
    </source>
</evidence>
<evidence type="ECO:0000259" key="6">
    <source>
        <dbReference type="SMART" id="SM00827"/>
    </source>
</evidence>
<name>A0A644ZC43_9ZZZZ</name>
<dbReference type="Gene3D" id="3.40.366.10">
    <property type="entry name" value="Malonyl-Coenzyme A Acyl Carrier Protein, domain 2"/>
    <property type="match status" value="1"/>
</dbReference>
<keyword evidence="4 7" id="KW-0012">Acyltransferase</keyword>
<evidence type="ECO:0000256" key="3">
    <source>
        <dbReference type="ARBA" id="ARBA00022679"/>
    </source>
</evidence>
<dbReference type="EC" id="2.3.1.39" evidence="2"/>
<dbReference type="GO" id="GO:0005829">
    <property type="term" value="C:cytosol"/>
    <property type="evidence" value="ECO:0007669"/>
    <property type="project" value="TreeGrafter"/>
</dbReference>
<sequence>MGKIAFVFAGQGAQQVGMGRDFYETFPAAKAAMDLLPQRLLQIMFDGPAEELNQTANTQPCLFVTDLACAKLLNENGVFANAVAGFSLGEIPALAYSGLMTEEEAFDFVCLRGAAMQACADMRKGTMFAVLKLKAAEVETVCDIVQDAYPVNYNWEGQTVVACGLDSADALVLAITKIGGKAIPLAVSGAFHSPLMAEAAAEIETYLSDKTFGQMKVPLYSNVTAQIYNEPKMLPALQVKRPVLWQKTIENMISDGIDTFIEVGPGKTLSGLIKKINGDVKTLNVCDVSSLENTLMEVRNA</sequence>
<comment type="catalytic activity">
    <reaction evidence="5">
        <text>holo-[ACP] + malonyl-CoA = malonyl-[ACP] + CoA</text>
        <dbReference type="Rhea" id="RHEA:41792"/>
        <dbReference type="Rhea" id="RHEA-COMP:9623"/>
        <dbReference type="Rhea" id="RHEA-COMP:9685"/>
        <dbReference type="ChEBI" id="CHEBI:57287"/>
        <dbReference type="ChEBI" id="CHEBI:57384"/>
        <dbReference type="ChEBI" id="CHEBI:64479"/>
        <dbReference type="ChEBI" id="CHEBI:78449"/>
        <dbReference type="EC" id="2.3.1.39"/>
    </reaction>
</comment>
<dbReference type="InterPro" id="IPR001227">
    <property type="entry name" value="Ac_transferase_dom_sf"/>
</dbReference>
<accession>A0A644ZC43</accession>
<dbReference type="PANTHER" id="PTHR42681">
    <property type="entry name" value="MALONYL-COA-ACYL CARRIER PROTEIN TRANSACYLASE, MITOCHONDRIAL"/>
    <property type="match status" value="1"/>
</dbReference>
<dbReference type="SUPFAM" id="SSF55048">
    <property type="entry name" value="Probable ACP-binding domain of malonyl-CoA ACP transacylase"/>
    <property type="match status" value="1"/>
</dbReference>
<dbReference type="InterPro" id="IPR050858">
    <property type="entry name" value="Mal-CoA-ACP_Trans/PKS_FabD"/>
</dbReference>
<reference evidence="7" key="1">
    <citation type="submission" date="2019-08" db="EMBL/GenBank/DDBJ databases">
        <authorList>
            <person name="Kucharzyk K."/>
            <person name="Murdoch R.W."/>
            <person name="Higgins S."/>
            <person name="Loffler F."/>
        </authorList>
    </citation>
    <scope>NUCLEOTIDE SEQUENCE</scope>
</reference>
<dbReference type="SUPFAM" id="SSF52151">
    <property type="entry name" value="FabD/lysophospholipase-like"/>
    <property type="match status" value="1"/>
</dbReference>
<dbReference type="Pfam" id="PF00698">
    <property type="entry name" value="Acyl_transf_1"/>
    <property type="match status" value="1"/>
</dbReference>
<evidence type="ECO:0000256" key="4">
    <source>
        <dbReference type="ARBA" id="ARBA00023315"/>
    </source>
</evidence>
<dbReference type="AlphaFoldDB" id="A0A644ZC43"/>